<feature type="domain" description="F-box" evidence="1">
    <location>
        <begin position="11"/>
        <end position="45"/>
    </location>
</feature>
<protein>
    <submittedName>
        <fullName evidence="3">Uncharacterized protein LOC115626341</fullName>
    </submittedName>
</protein>
<evidence type="ECO:0000259" key="1">
    <source>
        <dbReference type="Pfam" id="PF00646"/>
    </source>
</evidence>
<dbReference type="Pfam" id="PF00646">
    <property type="entry name" value="F-box"/>
    <property type="match status" value="1"/>
</dbReference>
<dbReference type="Proteomes" id="UP000504634">
    <property type="component" value="Unplaced"/>
</dbReference>
<accession>A0A6J2TND3</accession>
<dbReference type="RefSeq" id="XP_030377549.1">
    <property type="nucleotide sequence ID" value="XM_030521689.1"/>
</dbReference>
<evidence type="ECO:0000313" key="2">
    <source>
        <dbReference type="Proteomes" id="UP000504634"/>
    </source>
</evidence>
<proteinExistence type="predicted"/>
<dbReference type="OrthoDB" id="7870723at2759"/>
<evidence type="ECO:0000313" key="3">
    <source>
        <dbReference type="RefSeq" id="XP_030377549.1"/>
    </source>
</evidence>
<gene>
    <name evidence="3" type="primary">LOC115626341</name>
</gene>
<dbReference type="SUPFAM" id="SSF52047">
    <property type="entry name" value="RNI-like"/>
    <property type="match status" value="1"/>
</dbReference>
<dbReference type="AlphaFoldDB" id="A0A6J2TND3"/>
<reference evidence="3" key="1">
    <citation type="submission" date="2025-08" db="UniProtKB">
        <authorList>
            <consortium name="RefSeq"/>
        </authorList>
    </citation>
    <scope>IDENTIFICATION</scope>
    <source>
        <strain evidence="3">11010-0011.00</strain>
        <tissue evidence="3">Whole body</tissue>
    </source>
</reference>
<dbReference type="GeneID" id="115626341"/>
<name>A0A6J2TND3_DROLE</name>
<dbReference type="InterPro" id="IPR001810">
    <property type="entry name" value="F-box_dom"/>
</dbReference>
<sequence>MNESSEQPNVLSLNDVCLEGIMKNLGIKNQLKLARTCRRFRIVFQNYVGPFCELMNMEFTTALTEMELKSLLELVGDYVQSLAIPITPLYKVEGYMRLLSKNCPNLRRLQLLLKMSLLEDSVDPSKRDTLSNRERFVAYDDLEELTSMLRDLPRLSARLADFKTLLSLELYTYVGISKSFVLNCCQAMRNLRYLNLQRHPDDLNQKDFRSIMRICPLLERFGFAVRSEFQECECICELSELQHVLIWHHKPLRAELLDALKKKSTKPIQSLILIGPLIPEEQIQDICAISTLRELQLFCQASDIDTLLKLKELQILHITIRAKKEQLKPLVFGFPKLFLLNIWLSEWTMEHYVRDLYVIDARPLKEHHSLHLFIEGYKPDWKILERPDDAANKKVIKILSKPNNWAVLLNTEIIIKDN</sequence>
<organism evidence="2 3">
    <name type="scientific">Drosophila lebanonensis</name>
    <name type="common">Fruit fly</name>
    <name type="synonym">Scaptodrosophila lebanonensis</name>
    <dbReference type="NCBI Taxonomy" id="7225"/>
    <lineage>
        <taxon>Eukaryota</taxon>
        <taxon>Metazoa</taxon>
        <taxon>Ecdysozoa</taxon>
        <taxon>Arthropoda</taxon>
        <taxon>Hexapoda</taxon>
        <taxon>Insecta</taxon>
        <taxon>Pterygota</taxon>
        <taxon>Neoptera</taxon>
        <taxon>Endopterygota</taxon>
        <taxon>Diptera</taxon>
        <taxon>Brachycera</taxon>
        <taxon>Muscomorpha</taxon>
        <taxon>Ephydroidea</taxon>
        <taxon>Drosophilidae</taxon>
        <taxon>Scaptodrosophila</taxon>
    </lineage>
</organism>
<keyword evidence="2" id="KW-1185">Reference proteome</keyword>